<dbReference type="SUPFAM" id="SSF54523">
    <property type="entry name" value="Pili subunits"/>
    <property type="match status" value="1"/>
</dbReference>
<dbReference type="GO" id="GO:0005615">
    <property type="term" value="C:extracellular space"/>
    <property type="evidence" value="ECO:0007669"/>
    <property type="project" value="TreeGrafter"/>
</dbReference>
<dbReference type="EMBL" id="CP041334">
    <property type="protein sequence ID" value="QKY72890.1"/>
    <property type="molecule type" value="Genomic_DNA"/>
</dbReference>
<dbReference type="CDD" id="cd12820">
    <property type="entry name" value="LbR_YadA-like"/>
    <property type="match status" value="2"/>
</dbReference>
<feature type="domain" description="Trimeric autotransporter adhesin YadA-like stalk" evidence="15">
    <location>
        <begin position="384"/>
        <end position="417"/>
    </location>
</feature>
<dbReference type="InterPro" id="IPR011049">
    <property type="entry name" value="Serralysin-like_metalloprot_C"/>
</dbReference>
<dbReference type="Gene3D" id="3.30.1300.30">
    <property type="entry name" value="GSPII I/J protein-like"/>
    <property type="match status" value="1"/>
</dbReference>
<dbReference type="InterPro" id="IPR008635">
    <property type="entry name" value="Coiled_stalk_dom"/>
</dbReference>
<feature type="region of interest" description="Disordered" evidence="11">
    <location>
        <begin position="488"/>
        <end position="684"/>
    </location>
</feature>
<gene>
    <name evidence="17" type="ORF">FLK62_06285</name>
</gene>
<dbReference type="GO" id="GO:0009279">
    <property type="term" value="C:cell outer membrane"/>
    <property type="evidence" value="ECO:0007669"/>
    <property type="project" value="UniProtKB-SubCell"/>
</dbReference>
<feature type="compositionally biased region" description="Basic and acidic residues" evidence="11">
    <location>
        <begin position="491"/>
        <end position="508"/>
    </location>
</feature>
<evidence type="ECO:0000259" key="14">
    <source>
        <dbReference type="Pfam" id="PF05658"/>
    </source>
</evidence>
<dbReference type="InterPro" id="IPR024973">
    <property type="entry name" value="ESPR"/>
</dbReference>
<dbReference type="PANTHER" id="PTHR24023:SF1082">
    <property type="entry name" value="COLLAGEN TRIPLE HELIX REPEAT"/>
    <property type="match status" value="1"/>
</dbReference>
<evidence type="ECO:0000256" key="5">
    <source>
        <dbReference type="ARBA" id="ARBA00022452"/>
    </source>
</evidence>
<dbReference type="Gene3D" id="2.150.10.10">
    <property type="entry name" value="Serralysin-like metalloprotease, C-terminal"/>
    <property type="match status" value="3"/>
</dbReference>
<dbReference type="PANTHER" id="PTHR24023">
    <property type="entry name" value="COLLAGEN ALPHA"/>
    <property type="match status" value="1"/>
</dbReference>
<evidence type="ECO:0000256" key="4">
    <source>
        <dbReference type="ARBA" id="ARBA00022448"/>
    </source>
</evidence>
<dbReference type="GO" id="GO:0015031">
    <property type="term" value="P:protein transport"/>
    <property type="evidence" value="ECO:0007669"/>
    <property type="project" value="UniProtKB-KW"/>
</dbReference>
<keyword evidence="4" id="KW-0813">Transport</keyword>
<keyword evidence="10" id="KW-0998">Cell outer membrane</keyword>
<comment type="similarity">
    <text evidence="3">Belongs to the autotransporter-2 (AT-2) (TC 1.B.40) family.</text>
</comment>
<evidence type="ECO:0000256" key="7">
    <source>
        <dbReference type="ARBA" id="ARBA00022729"/>
    </source>
</evidence>
<feature type="domain" description="Trimeric autotransporter adhesin YadA-like head" evidence="14">
    <location>
        <begin position="275"/>
        <end position="296"/>
    </location>
</feature>
<keyword evidence="12" id="KW-1133">Transmembrane helix</keyword>
<evidence type="ECO:0000313" key="17">
    <source>
        <dbReference type="EMBL" id="QKY72890.1"/>
    </source>
</evidence>
<evidence type="ECO:0000256" key="9">
    <source>
        <dbReference type="ARBA" id="ARBA00023136"/>
    </source>
</evidence>
<evidence type="ECO:0000256" key="12">
    <source>
        <dbReference type="SAM" id="Phobius"/>
    </source>
</evidence>
<evidence type="ECO:0000256" key="3">
    <source>
        <dbReference type="ARBA" id="ARBA00005848"/>
    </source>
</evidence>
<accession>A0A859IFV7</accession>
<feature type="compositionally biased region" description="Low complexity" evidence="11">
    <location>
        <begin position="544"/>
        <end position="553"/>
    </location>
</feature>
<dbReference type="AlphaFoldDB" id="A0A859IFV7"/>
<feature type="domain" description="Trimeric autotransporter adhesin YadA-like head" evidence="14">
    <location>
        <begin position="234"/>
        <end position="256"/>
    </location>
</feature>
<dbReference type="GO" id="GO:0031012">
    <property type="term" value="C:extracellular matrix"/>
    <property type="evidence" value="ECO:0007669"/>
    <property type="project" value="TreeGrafter"/>
</dbReference>
<reference evidence="17 18" key="1">
    <citation type="submission" date="2019-06" db="EMBL/GenBank/DDBJ databases">
        <title>Complete genome sequence of Haemophilus parasuis HPS412.</title>
        <authorList>
            <person name="Yang S."/>
            <person name="Huang C."/>
        </authorList>
    </citation>
    <scope>NUCLEOTIDE SEQUENCE [LARGE SCALE GENOMIC DNA]</scope>
    <source>
        <strain evidence="17 18">HPS412</strain>
    </source>
</reference>
<feature type="domain" description="Trimeric autotransporter adhesin YadA-like head" evidence="14">
    <location>
        <begin position="307"/>
        <end position="329"/>
    </location>
</feature>
<feature type="domain" description="Trimeric autotransporter adhesin YadA-like C-terminal membrane anchor" evidence="13">
    <location>
        <begin position="857"/>
        <end position="917"/>
    </location>
</feature>
<keyword evidence="6 12" id="KW-0812">Transmembrane</keyword>
<dbReference type="InterPro" id="IPR008160">
    <property type="entry name" value="Collagen"/>
</dbReference>
<sequence>MNKIFRVIWSHAQQAWVVVSELVKSHTKTSTYTDKRAQVCTSDYFLDKQQDKFKLSLLSLVLLSIFFNPVAVGSQVHTGTAFLLDGSSKSKLGSDDGTIGIGKSSKAGYGAIAIGQYSKAKARHNVAIGYKADSGIQPNTITIGYNTKVSGQEAIAIGKESKAGKESVVLGGQASAANIEQAVVIGHSATASKAKSIVIGANSKSTNEYGIAVGGSATAGKNAVAVGRDSKGAGTDSIAIGNSAKTTGADSVVVGASINVTGEKLVAIGREANAGSYSTVLGYKASASGMHSVAVGESAMTNDGAARATALGNNTVVTVGGGVALGYGSNASTAGGVEGLKQTHSVTTGTSTEANGFKSTQKVDGNNIGAVSVGLAGNKLIKRQITNVAAGTQDTDAVNVAQLKSLTMQIGGDNGSSGKVGIWEGTLTVKGENGITSSASGSTITIKLEKDLKEKIDKIAAMGKLIKSAEKEPDGNLKITYTDGSYSIIQKGEKGDRGEKGPKGDRGETGPAGPAGPAGAQGSVGPAGPVGPTGPRGTPGPAGPKGEAGAAGPKGDKGEPGQAGPKGDTGQRGETGPAGPVGPTGPAGPKGEAGAKGDRGETGPAGPAGPKGEPGPKGEQGIPGPAGPTGPKGDKGDTGPAGPQGPTGPAGPQGPTGPTGSQDPAGPTGNSELKGITSIANGNDATKANGAKISLSAGSTDKTVNVNDAKITNVAAGTADTDAVNVSQLNTKAAAARTEVEAGKNVKVTSKTGANGQNIYNVSVSGDLSDITSISNGDTKVSLGKDKQGNPVVNMNGARITNVGDGSAEGDIVNVRQLNKVVSSVNTGFNQLSRDIGRVDVNARAGIASAGAMANLPQISLPGKSAISVSNAQYRGQSAYAIGYSRISDNGKWLIRASVSSNTQRDTMIGGGVGFVW</sequence>
<feature type="domain" description="Trimeric autotransporter adhesin YadA-like stalk" evidence="15">
    <location>
        <begin position="710"/>
        <end position="748"/>
    </location>
</feature>
<feature type="compositionally biased region" description="Low complexity" evidence="11">
    <location>
        <begin position="602"/>
        <end position="623"/>
    </location>
</feature>
<dbReference type="Pfam" id="PF13018">
    <property type="entry name" value="ESPR"/>
    <property type="match status" value="1"/>
</dbReference>
<dbReference type="InterPro" id="IPR005594">
    <property type="entry name" value="YadA_C"/>
</dbReference>
<feature type="domain" description="Trimeric autotransporter adhesin YadA-like head" evidence="14">
    <location>
        <begin position="108"/>
        <end position="132"/>
    </location>
</feature>
<evidence type="ECO:0000256" key="2">
    <source>
        <dbReference type="ARBA" id="ARBA00004442"/>
    </source>
</evidence>
<evidence type="ECO:0000313" key="18">
    <source>
        <dbReference type="Proteomes" id="UP000509790"/>
    </source>
</evidence>
<comment type="subcellular location">
    <subcellularLocation>
        <location evidence="2">Cell outer membrane</location>
    </subcellularLocation>
    <subcellularLocation>
        <location evidence="1">Cell surface</location>
    </subcellularLocation>
</comment>
<dbReference type="Pfam" id="PF01391">
    <property type="entry name" value="Collagen"/>
    <property type="match status" value="2"/>
</dbReference>
<evidence type="ECO:0000256" key="1">
    <source>
        <dbReference type="ARBA" id="ARBA00004241"/>
    </source>
</evidence>
<dbReference type="Proteomes" id="UP000509790">
    <property type="component" value="Chromosome"/>
</dbReference>
<dbReference type="RefSeq" id="WP_176443648.1">
    <property type="nucleotide sequence ID" value="NZ_CP041334.1"/>
</dbReference>
<dbReference type="Pfam" id="PF05662">
    <property type="entry name" value="YadA_stalk"/>
    <property type="match status" value="3"/>
</dbReference>
<name>A0A859IFV7_GLAPU</name>
<dbReference type="SUPFAM" id="SSF101967">
    <property type="entry name" value="Adhesin YadA, collagen-binding domain"/>
    <property type="match status" value="2"/>
</dbReference>
<evidence type="ECO:0000259" key="16">
    <source>
        <dbReference type="Pfam" id="PF13018"/>
    </source>
</evidence>
<dbReference type="Pfam" id="PF05658">
    <property type="entry name" value="YadA_head"/>
    <property type="match status" value="6"/>
</dbReference>
<feature type="domain" description="Trimeric autotransporter adhesin YadA-like head" evidence="14">
    <location>
        <begin position="181"/>
        <end position="203"/>
    </location>
</feature>
<feature type="transmembrane region" description="Helical" evidence="12">
    <location>
        <begin position="55"/>
        <end position="72"/>
    </location>
</feature>
<keyword evidence="9 12" id="KW-0472">Membrane</keyword>
<feature type="domain" description="Trimeric autotransporter adhesin YadA-like stalk" evidence="15">
    <location>
        <begin position="799"/>
        <end position="837"/>
    </location>
</feature>
<evidence type="ECO:0000256" key="8">
    <source>
        <dbReference type="ARBA" id="ARBA00022927"/>
    </source>
</evidence>
<feature type="compositionally biased region" description="Low complexity" evidence="11">
    <location>
        <begin position="509"/>
        <end position="527"/>
    </location>
</feature>
<evidence type="ECO:0008006" key="19">
    <source>
        <dbReference type="Google" id="ProtNLM"/>
    </source>
</evidence>
<evidence type="ECO:0000256" key="11">
    <source>
        <dbReference type="SAM" id="MobiDB-lite"/>
    </source>
</evidence>
<feature type="domain" description="ESPR" evidence="16">
    <location>
        <begin position="1"/>
        <end position="41"/>
    </location>
</feature>
<dbReference type="InterPro" id="IPR008640">
    <property type="entry name" value="Adhesin_Head_dom"/>
</dbReference>
<evidence type="ECO:0000259" key="15">
    <source>
        <dbReference type="Pfam" id="PF05662"/>
    </source>
</evidence>
<evidence type="ECO:0000256" key="10">
    <source>
        <dbReference type="ARBA" id="ARBA00023237"/>
    </source>
</evidence>
<feature type="domain" description="Trimeric autotransporter adhesin YadA-like head" evidence="14">
    <location>
        <begin position="143"/>
        <end position="161"/>
    </location>
</feature>
<proteinExistence type="inferred from homology"/>
<organism evidence="17 18">
    <name type="scientific">Glaesserella parasuis</name>
    <name type="common">Haemophilus parasuis</name>
    <dbReference type="NCBI Taxonomy" id="738"/>
    <lineage>
        <taxon>Bacteria</taxon>
        <taxon>Pseudomonadati</taxon>
        <taxon>Pseudomonadota</taxon>
        <taxon>Gammaproteobacteria</taxon>
        <taxon>Pasteurellales</taxon>
        <taxon>Pasteurellaceae</taxon>
        <taxon>Glaesserella</taxon>
    </lineage>
</organism>
<dbReference type="InterPro" id="IPR045584">
    <property type="entry name" value="Pilin-like"/>
</dbReference>
<dbReference type="Pfam" id="PF03895">
    <property type="entry name" value="YadA_anchor"/>
    <property type="match status" value="1"/>
</dbReference>
<dbReference type="GO" id="GO:0009986">
    <property type="term" value="C:cell surface"/>
    <property type="evidence" value="ECO:0007669"/>
    <property type="project" value="UniProtKB-SubCell"/>
</dbReference>
<protein>
    <recommendedName>
        <fullName evidence="19">Virulence-associated trimeric autotransporter</fullName>
    </recommendedName>
</protein>
<evidence type="ECO:0000256" key="6">
    <source>
        <dbReference type="ARBA" id="ARBA00022692"/>
    </source>
</evidence>
<keyword evidence="8" id="KW-0653">Protein transport</keyword>
<evidence type="ECO:0000259" key="13">
    <source>
        <dbReference type="Pfam" id="PF03895"/>
    </source>
</evidence>
<keyword evidence="7" id="KW-0732">Signal</keyword>
<dbReference type="Gene3D" id="6.10.250.2040">
    <property type="match status" value="1"/>
</dbReference>
<dbReference type="InterPro" id="IPR050149">
    <property type="entry name" value="Collagen_superfamily"/>
</dbReference>
<keyword evidence="5" id="KW-1134">Transmembrane beta strand</keyword>